<dbReference type="GO" id="GO:0046872">
    <property type="term" value="F:metal ion binding"/>
    <property type="evidence" value="ECO:0007669"/>
    <property type="project" value="UniProtKB-KW"/>
</dbReference>
<dbReference type="Proteomes" id="UP000233469">
    <property type="component" value="Unassembled WGS sequence"/>
</dbReference>
<dbReference type="InterPro" id="IPR049912">
    <property type="entry name" value="CRESS_DNA_REP"/>
</dbReference>
<dbReference type="GO" id="GO:0016787">
    <property type="term" value="F:hydrolase activity"/>
    <property type="evidence" value="ECO:0007669"/>
    <property type="project" value="UniProtKB-KW"/>
</dbReference>
<evidence type="ECO:0000256" key="9">
    <source>
        <dbReference type="ARBA" id="ARBA00023124"/>
    </source>
</evidence>
<dbReference type="Gene3D" id="3.40.1310.20">
    <property type="match status" value="1"/>
</dbReference>
<dbReference type="GO" id="GO:0016779">
    <property type="term" value="F:nucleotidyltransferase activity"/>
    <property type="evidence" value="ECO:0007669"/>
    <property type="project" value="UniProtKB-KW"/>
</dbReference>
<keyword evidence="1" id="KW-0808">Transferase</keyword>
<evidence type="ECO:0000256" key="2">
    <source>
        <dbReference type="ARBA" id="ARBA00022695"/>
    </source>
</evidence>
<gene>
    <name evidence="13" type="ORF">RhiirC2_791614</name>
</gene>
<sequence>MKTLHANEHIPPSPLSPPPTGGTERTDTPPDTQASCGYVIYGAYPEGNVSLNDRNRWRAPIGLAGYSIAQEHHADGGLYLHALIKLDKKPNIKDSTVYFGLAEGEEVVHHPNIDTNVRNFNVVKEYVRKKHRENIKQAEEAGLLIEHWPDAMDNDGRNKRKVCGFEADEIEEAVKRSRTSEQALRELENLNRGLLAANFNNYKNYIRWTLPQYDFQEYVPDFERRNWILPPHHLMQALVALVINRWCCMAVPG</sequence>
<keyword evidence="10" id="KW-0238">DNA-binding</keyword>
<evidence type="ECO:0000256" key="8">
    <source>
        <dbReference type="ARBA" id="ARBA00022801"/>
    </source>
</evidence>
<keyword evidence="4" id="KW-0540">Nuclease</keyword>
<evidence type="ECO:0000256" key="5">
    <source>
        <dbReference type="ARBA" id="ARBA00022723"/>
    </source>
</evidence>
<dbReference type="GO" id="GO:0000166">
    <property type="term" value="F:nucleotide binding"/>
    <property type="evidence" value="ECO:0007669"/>
    <property type="project" value="UniProtKB-KW"/>
</dbReference>
<evidence type="ECO:0000256" key="11">
    <source>
        <dbReference type="SAM" id="MobiDB-lite"/>
    </source>
</evidence>
<evidence type="ECO:0000256" key="3">
    <source>
        <dbReference type="ARBA" id="ARBA00022705"/>
    </source>
</evidence>
<evidence type="ECO:0000313" key="13">
    <source>
        <dbReference type="EMBL" id="PKK61575.1"/>
    </source>
</evidence>
<dbReference type="GO" id="GO:0006260">
    <property type="term" value="P:DNA replication"/>
    <property type="evidence" value="ECO:0007669"/>
    <property type="project" value="UniProtKB-KW"/>
</dbReference>
<feature type="domain" description="CRESS-DNA virus Rep endonuclease" evidence="12">
    <location>
        <begin position="68"/>
        <end position="130"/>
    </location>
</feature>
<feature type="compositionally biased region" description="Pro residues" evidence="11">
    <location>
        <begin position="11"/>
        <end position="20"/>
    </location>
</feature>
<dbReference type="VEuPathDB" id="FungiDB:RhiirFUN_014023"/>
<keyword evidence="7" id="KW-0255">Endonuclease</keyword>
<evidence type="ECO:0000256" key="4">
    <source>
        <dbReference type="ARBA" id="ARBA00022722"/>
    </source>
</evidence>
<evidence type="ECO:0000313" key="14">
    <source>
        <dbReference type="Proteomes" id="UP000233469"/>
    </source>
</evidence>
<reference evidence="13 14" key="1">
    <citation type="submission" date="2016-04" db="EMBL/GenBank/DDBJ databases">
        <title>Genome analyses suggest a sexual origin of heterokaryosis in a supposedly ancient asexual fungus.</title>
        <authorList>
            <person name="Ropars J."/>
            <person name="Sedzielewska K."/>
            <person name="Noel J."/>
            <person name="Charron P."/>
            <person name="Farinelli L."/>
            <person name="Marton T."/>
            <person name="Kruger M."/>
            <person name="Pelin A."/>
            <person name="Brachmann A."/>
            <person name="Corradi N."/>
        </authorList>
    </citation>
    <scope>NUCLEOTIDE SEQUENCE [LARGE SCALE GENOMIC DNA]</scope>
    <source>
        <strain evidence="13 14">C2</strain>
    </source>
</reference>
<name>A0A2N1MIW8_9GLOM</name>
<accession>A0A2N1MIW8</accession>
<dbReference type="EMBL" id="LLXL01002176">
    <property type="protein sequence ID" value="PKK61575.1"/>
    <property type="molecule type" value="Genomic_DNA"/>
</dbReference>
<evidence type="ECO:0000256" key="7">
    <source>
        <dbReference type="ARBA" id="ARBA00022759"/>
    </source>
</evidence>
<reference evidence="13 14" key="2">
    <citation type="submission" date="2017-10" db="EMBL/GenBank/DDBJ databases">
        <title>Extensive intraspecific genome diversity in a model arbuscular mycorrhizal fungus.</title>
        <authorList>
            <person name="Chen E.C.H."/>
            <person name="Morin E."/>
            <person name="Baudet D."/>
            <person name="Noel J."/>
            <person name="Ndikumana S."/>
            <person name="Charron P."/>
            <person name="St-Onge C."/>
            <person name="Giorgi J."/>
            <person name="Grigoriev I.V."/>
            <person name="Roux C."/>
            <person name="Martin F.M."/>
            <person name="Corradi N."/>
        </authorList>
    </citation>
    <scope>NUCLEOTIDE SEQUENCE [LARGE SCALE GENOMIC DNA]</scope>
    <source>
        <strain evidence="13 14">C2</strain>
    </source>
</reference>
<dbReference type="AlphaFoldDB" id="A0A2N1MIW8"/>
<comment type="caution">
    <text evidence="13">The sequence shown here is derived from an EMBL/GenBank/DDBJ whole genome shotgun (WGS) entry which is preliminary data.</text>
</comment>
<dbReference type="GO" id="GO:0003677">
    <property type="term" value="F:DNA binding"/>
    <property type="evidence" value="ECO:0007669"/>
    <property type="project" value="UniProtKB-KW"/>
</dbReference>
<dbReference type="VEuPathDB" id="FungiDB:FUN_016004"/>
<organism evidence="13 14">
    <name type="scientific">Rhizophagus irregularis</name>
    <dbReference type="NCBI Taxonomy" id="588596"/>
    <lineage>
        <taxon>Eukaryota</taxon>
        <taxon>Fungi</taxon>
        <taxon>Fungi incertae sedis</taxon>
        <taxon>Mucoromycota</taxon>
        <taxon>Glomeromycotina</taxon>
        <taxon>Glomeromycetes</taxon>
        <taxon>Glomerales</taxon>
        <taxon>Glomeraceae</taxon>
        <taxon>Rhizophagus</taxon>
    </lineage>
</organism>
<feature type="region of interest" description="Disordered" evidence="11">
    <location>
        <begin position="1"/>
        <end position="34"/>
    </location>
</feature>
<dbReference type="SUPFAM" id="SSF55464">
    <property type="entry name" value="Origin of replication-binding domain, RBD-like"/>
    <property type="match status" value="1"/>
</dbReference>
<dbReference type="VEuPathDB" id="FungiDB:RhiirA1_435881"/>
<keyword evidence="3" id="KW-0235">DNA replication</keyword>
<keyword evidence="9" id="KW-0190">Covalent protein-DNA linkage</keyword>
<dbReference type="GO" id="GO:0004519">
    <property type="term" value="F:endonuclease activity"/>
    <property type="evidence" value="ECO:0007669"/>
    <property type="project" value="UniProtKB-KW"/>
</dbReference>
<evidence type="ECO:0000256" key="6">
    <source>
        <dbReference type="ARBA" id="ARBA00022741"/>
    </source>
</evidence>
<evidence type="ECO:0000256" key="1">
    <source>
        <dbReference type="ARBA" id="ARBA00022679"/>
    </source>
</evidence>
<evidence type="ECO:0000259" key="12">
    <source>
        <dbReference type="Pfam" id="PF00799"/>
    </source>
</evidence>
<proteinExistence type="predicted"/>
<protein>
    <recommendedName>
        <fullName evidence="12">CRESS-DNA virus Rep endonuclease domain-containing protein</fullName>
    </recommendedName>
</protein>
<keyword evidence="2" id="KW-0548">Nucleotidyltransferase</keyword>
<keyword evidence="5" id="KW-0479">Metal-binding</keyword>
<dbReference type="Pfam" id="PF00799">
    <property type="entry name" value="Gemini_AL1"/>
    <property type="match status" value="1"/>
</dbReference>
<evidence type="ECO:0000256" key="10">
    <source>
        <dbReference type="ARBA" id="ARBA00023125"/>
    </source>
</evidence>
<keyword evidence="6" id="KW-0547">Nucleotide-binding</keyword>
<keyword evidence="8" id="KW-0378">Hydrolase</keyword>